<dbReference type="FunFam" id="1.10.555.10:FF:000020">
    <property type="entry name" value="protein FAM13B isoform X1"/>
    <property type="match status" value="1"/>
</dbReference>
<feature type="compositionally biased region" description="Polar residues" evidence="4">
    <location>
        <begin position="783"/>
        <end position="797"/>
    </location>
</feature>
<comment type="caution">
    <text evidence="6">The sequence shown here is derived from an EMBL/GenBank/DDBJ whole genome shotgun (WGS) entry which is preliminary data.</text>
</comment>
<dbReference type="InterPro" id="IPR039102">
    <property type="entry name" value="FAM13"/>
</dbReference>
<dbReference type="Pfam" id="PF00620">
    <property type="entry name" value="RhoGAP"/>
    <property type="match status" value="1"/>
</dbReference>
<protein>
    <recommendedName>
        <fullName evidence="3">Protein FAM13B</fullName>
    </recommendedName>
</protein>
<feature type="region of interest" description="Disordered" evidence="4">
    <location>
        <begin position="447"/>
        <end position="481"/>
    </location>
</feature>
<name>A0A835TTB7_9PASS</name>
<evidence type="ECO:0000256" key="1">
    <source>
        <dbReference type="ARBA" id="ARBA00007549"/>
    </source>
</evidence>
<dbReference type="Pfam" id="PF26116">
    <property type="entry name" value="FAM13A"/>
    <property type="match status" value="1"/>
</dbReference>
<dbReference type="Proteomes" id="UP000618051">
    <property type="component" value="Unassembled WGS sequence"/>
</dbReference>
<gene>
    <name evidence="7" type="ORF">IHE44_0003808</name>
    <name evidence="6" type="ORF">IHE44_001861</name>
</gene>
<organism evidence="6">
    <name type="scientific">Lamprotornis superbus</name>
    <dbReference type="NCBI Taxonomy" id="245042"/>
    <lineage>
        <taxon>Eukaryota</taxon>
        <taxon>Metazoa</taxon>
        <taxon>Chordata</taxon>
        <taxon>Craniata</taxon>
        <taxon>Vertebrata</taxon>
        <taxon>Euteleostomi</taxon>
        <taxon>Archelosauria</taxon>
        <taxon>Archosauria</taxon>
        <taxon>Dinosauria</taxon>
        <taxon>Saurischia</taxon>
        <taxon>Theropoda</taxon>
        <taxon>Coelurosauria</taxon>
        <taxon>Aves</taxon>
        <taxon>Neognathae</taxon>
        <taxon>Neoaves</taxon>
        <taxon>Telluraves</taxon>
        <taxon>Australaves</taxon>
        <taxon>Passeriformes</taxon>
        <taxon>Sturnidae</taxon>
        <taxon>Lamprotornis</taxon>
    </lineage>
</organism>
<feature type="region of interest" description="Disordered" evidence="4">
    <location>
        <begin position="769"/>
        <end position="805"/>
    </location>
</feature>
<feature type="compositionally biased region" description="Polar residues" evidence="4">
    <location>
        <begin position="559"/>
        <end position="570"/>
    </location>
</feature>
<dbReference type="PROSITE" id="PS50238">
    <property type="entry name" value="RHOGAP"/>
    <property type="match status" value="1"/>
</dbReference>
<dbReference type="SUPFAM" id="SSF48350">
    <property type="entry name" value="GTPase activation domain, GAP"/>
    <property type="match status" value="1"/>
</dbReference>
<evidence type="ECO:0000313" key="7">
    <source>
        <dbReference type="EMBL" id="KAI1234095.1"/>
    </source>
</evidence>
<evidence type="ECO:0000256" key="4">
    <source>
        <dbReference type="SAM" id="MobiDB-lite"/>
    </source>
</evidence>
<comment type="similarity">
    <text evidence="1">Belongs to the FAM13 family.</text>
</comment>
<feature type="region of interest" description="Disordered" evidence="4">
    <location>
        <begin position="549"/>
        <end position="584"/>
    </location>
</feature>
<dbReference type="PANTHER" id="PTHR15904">
    <property type="entry name" value="FAM13"/>
    <property type="match status" value="1"/>
</dbReference>
<reference evidence="7" key="3">
    <citation type="submission" date="2022-01" db="EMBL/GenBank/DDBJ databases">
        <authorList>
            <person name="Rubenstein D.R."/>
        </authorList>
    </citation>
    <scope>NUCLEOTIDE SEQUENCE</scope>
    <source>
        <strain evidence="7">SS15</strain>
        <tissue evidence="7">Liver</tissue>
    </source>
</reference>
<feature type="compositionally biased region" description="Gly residues" evidence="4">
    <location>
        <begin position="1"/>
        <end position="10"/>
    </location>
</feature>
<dbReference type="GO" id="GO:0005096">
    <property type="term" value="F:GTPase activator activity"/>
    <property type="evidence" value="ECO:0007669"/>
    <property type="project" value="UniProtKB-KW"/>
</dbReference>
<dbReference type="AlphaFoldDB" id="A0A835TTB7"/>
<accession>A0A835TTB7</accession>
<reference evidence="7 8" key="2">
    <citation type="journal article" date="2021" name="J. Hered.">
        <title>Feather Gene Expression Elucidates the Developmental Basis of Plumage Iridescence in African Starlings.</title>
        <authorList>
            <person name="Rubenstein D.R."/>
            <person name="Corvelo A."/>
            <person name="MacManes M.D."/>
            <person name="Maia R."/>
            <person name="Narzisi G."/>
            <person name="Rousaki A."/>
            <person name="Vandenabeele P."/>
            <person name="Shawkey M.D."/>
            <person name="Solomon J."/>
        </authorList>
    </citation>
    <scope>NUCLEOTIDE SEQUENCE [LARGE SCALE GENOMIC DNA]</scope>
    <source>
        <strain evidence="7">SS15</strain>
    </source>
</reference>
<dbReference type="EMBL" id="JADDUC010000121">
    <property type="protein sequence ID" value="KAG0118096.1"/>
    <property type="molecule type" value="Genomic_DNA"/>
</dbReference>
<feature type="region of interest" description="Disordered" evidence="4">
    <location>
        <begin position="634"/>
        <end position="660"/>
    </location>
</feature>
<evidence type="ECO:0000259" key="5">
    <source>
        <dbReference type="PROSITE" id="PS50238"/>
    </source>
</evidence>
<evidence type="ECO:0000313" key="6">
    <source>
        <dbReference type="EMBL" id="KAG0118096.1"/>
    </source>
</evidence>
<sequence length="1064" mass="120425">GCEGTDGAGSGSAAAAADGAGSGRRRRASRRAERRGEAHTGPRGRKRRRNLLVVLRTAGRASHPATQVSVKHCGRSIKGFLPATLNPTAGHYEVFWFIVDKLTKDSFDFWLQKDMRKSSSPSLSNCNSVLANKIFGIPLDELQQEGQPDNEVPFIVRHVVDYIEEHGGLEQEGLFQVNGNAETVEWLRQRYDNGEDVDLVKEADVPSAISLLRFFLQELPEPVIPGSLHIHLMQLSQDYNNEDEFGRKLRFLLQQLPPVNYSLLKFLCKFLANVASHHEEIWSASSLAAVFGPDVFHIYTDVEDLKEQEIVSRIMAGLLENYYEFFENEEEDFSSTNDLSSITEQINDLLEEEEDVKLEQSEELPEDSTEKPVERPAVVHLDMTGGLSDSRNVTASTSAHISPISILPASADILERTIRAAVEQHLFDLQSSLDNDLKHIQQQRLGCNNETKNPSGDEEGSNNQNDVIEDNDTGSSENTGGCSEVLVCTDLDSEAIKHDTVTEEEESIQIPALPSAETADILVKLCDEDEDVDGEDDNERENSILLDGNDRISSEDSSSKTCDLNANTDSEVLGDGSASVPEEAPGVQVPHLDLKNVSDGDKWEAPCPITFPLIDFKTMHLQREGEDPFPAFKSWQEDSESGEAQLSPQAGRMTNHPLEEDCHPILSHRSLDFGQSQRFLHDPETLDSSSKALSFVRTRRASFSSKDDKREDKTPYQLVKKLQKKIKQFEEQFEKEKNSKPSYSDIAANPKVLKWMTELTKLRKQIKDAKQRSSEGEFIPQTRPRSNTLPKSFGSSLDQEDEENEDEMQIVQKEKKPTKEATLELILKRLKEKRVERCLPEDIKKMTKDHLVEEKTSLQKSLLYYESQHGRPVTREERHIVKPLYDRYRLVKQMLTRASITPILGSPSTKRRGQMLQPIIEGETAHFFEEIKEEEEESDGFSADLSDILKTASQTQPILSPVENSESDIEDGQEKLTRDLRLSSTRAASMPELLEQLWKARAEKKKLRKTLREFEEEFYQQNGRNVQKEDRVPMLDEYREYKKIKAKLRLLEVLISKQDSSKSI</sequence>
<dbReference type="EMBL" id="JADDUC020000016">
    <property type="protein sequence ID" value="KAI1234095.1"/>
    <property type="molecule type" value="Genomic_DNA"/>
</dbReference>
<dbReference type="CDD" id="cd04393">
    <property type="entry name" value="RhoGAP_FAM13A1a"/>
    <property type="match status" value="1"/>
</dbReference>
<dbReference type="SMART" id="SM00324">
    <property type="entry name" value="RhoGAP"/>
    <property type="match status" value="1"/>
</dbReference>
<evidence type="ECO:0000256" key="2">
    <source>
        <dbReference type="ARBA" id="ARBA00022468"/>
    </source>
</evidence>
<dbReference type="InterPro" id="IPR000198">
    <property type="entry name" value="RhoGAP_dom"/>
</dbReference>
<dbReference type="InterPro" id="IPR008936">
    <property type="entry name" value="Rho_GTPase_activation_prot"/>
</dbReference>
<dbReference type="InterPro" id="IPR059029">
    <property type="entry name" value="FAM13A_dom"/>
</dbReference>
<feature type="domain" description="Rho-GAP" evidence="5">
    <location>
        <begin position="137"/>
        <end position="326"/>
    </location>
</feature>
<dbReference type="PANTHER" id="PTHR15904:SF16">
    <property type="entry name" value="PROTEIN FAM13B"/>
    <property type="match status" value="1"/>
</dbReference>
<evidence type="ECO:0000313" key="8">
    <source>
        <dbReference type="Proteomes" id="UP000618051"/>
    </source>
</evidence>
<feature type="non-terminal residue" evidence="6">
    <location>
        <position position="1"/>
    </location>
</feature>
<proteinExistence type="inferred from homology"/>
<reference evidence="6" key="1">
    <citation type="submission" date="2020-10" db="EMBL/GenBank/DDBJ databases">
        <title>Feather gene expression reveals the developmental basis of iridescence in African starlings.</title>
        <authorList>
            <person name="Rubenstein D.R."/>
        </authorList>
    </citation>
    <scope>NUCLEOTIDE SEQUENCE</scope>
    <source>
        <strain evidence="6">SS15</strain>
        <tissue evidence="6">Liver</tissue>
    </source>
</reference>
<keyword evidence="2" id="KW-0343">GTPase activation</keyword>
<feature type="region of interest" description="Disordered" evidence="4">
    <location>
        <begin position="1"/>
        <end position="49"/>
    </location>
</feature>
<keyword evidence="8" id="KW-1185">Reference proteome</keyword>
<evidence type="ECO:0000256" key="3">
    <source>
        <dbReference type="ARBA" id="ARBA00074176"/>
    </source>
</evidence>
<dbReference type="Gene3D" id="1.10.555.10">
    <property type="entry name" value="Rho GTPase activation protein"/>
    <property type="match status" value="1"/>
</dbReference>
<feature type="compositionally biased region" description="Basic and acidic residues" evidence="4">
    <location>
        <begin position="549"/>
        <end position="558"/>
    </location>
</feature>
<dbReference type="OrthoDB" id="185175at2759"/>
<dbReference type="GO" id="GO:0007165">
    <property type="term" value="P:signal transduction"/>
    <property type="evidence" value="ECO:0007669"/>
    <property type="project" value="InterPro"/>
</dbReference>
<feature type="compositionally biased region" description="Basic and acidic residues" evidence="4">
    <location>
        <begin position="30"/>
        <end position="40"/>
    </location>
</feature>